<dbReference type="AlphaFoldDB" id="A0A7X6DMT9"/>
<reference evidence="1 2" key="1">
    <citation type="journal article" date="2020" name="Nature">
        <title>Bacterial chemolithoautotrophy via manganese oxidation.</title>
        <authorList>
            <person name="Yu H."/>
            <person name="Leadbetter J.R."/>
        </authorList>
    </citation>
    <scope>NUCLEOTIDE SEQUENCE [LARGE SCALE GENOMIC DNA]</scope>
    <source>
        <strain evidence="1 2">Mn-1</strain>
    </source>
</reference>
<dbReference type="Pfam" id="PF14072">
    <property type="entry name" value="DndB"/>
    <property type="match status" value="1"/>
</dbReference>
<accession>A0A7X6DMT9</accession>
<organism evidence="1 2">
    <name type="scientific">Candidatus Manganitrophus noduliformans</name>
    <dbReference type="NCBI Taxonomy" id="2606439"/>
    <lineage>
        <taxon>Bacteria</taxon>
        <taxon>Pseudomonadati</taxon>
        <taxon>Nitrospirota</taxon>
        <taxon>Nitrospiria</taxon>
        <taxon>Candidatus Troglogloeales</taxon>
        <taxon>Candidatus Manganitrophaceae</taxon>
        <taxon>Candidatus Manganitrophus</taxon>
    </lineage>
</organism>
<dbReference type="InterPro" id="IPR017642">
    <property type="entry name" value="DNA_S_mod_DndB"/>
</dbReference>
<dbReference type="CDD" id="cd16414">
    <property type="entry name" value="dndB_like"/>
    <property type="match status" value="1"/>
</dbReference>
<dbReference type="NCBIfam" id="TIGR03187">
    <property type="entry name" value="DGQHR"/>
    <property type="match status" value="1"/>
</dbReference>
<name>A0A7X6DMT9_9BACT</name>
<gene>
    <name evidence="1" type="ORF">MNODULE_05125</name>
</gene>
<comment type="caution">
    <text evidence="1">The sequence shown here is derived from an EMBL/GenBank/DDBJ whole genome shotgun (WGS) entry which is preliminary data.</text>
</comment>
<sequence length="414" mass="46947">MMNDSPSNLFPALRAKMGDRWYYVTTFTLSEVAQWIKPVDQIHERKELKTWIQRVLRSERKEEIATYLLNQEQRFFNAIVVGIYGGDPEWLPVEVGDSPTLKEIKLGQRQSTAFGFLQLSGNEEIFAIDGQHRVEGIRQALSENEALKDDELTVIFVAHKSTVEGRERTRRLFTTLNKYAKPVSPAELIALNDDDAFAIVTRRLIESYQGLQSEFVPLVPTANIPAGNETAFTTVISLYELVKTISIPAGSKERKLLEKGPPNWARVDEIYDTVVLFWDAVQTHVPPVRKVFRSLPDKKLAADFRIETGGHLMFRSAGLQGFARAARALVDHGEKLQVAVRRLADCPLDLSAKPWIGVLWNPSAMTMIVKNKKLVVNLFLHMVGEKPVPSNYDLLAQYRRATGIDNERLPRRHS</sequence>
<dbReference type="InterPro" id="IPR017601">
    <property type="entry name" value="DGQHR-contain_dom"/>
</dbReference>
<proteinExistence type="predicted"/>
<protein>
    <submittedName>
        <fullName evidence="1">DGQHR domain-containing protein</fullName>
    </submittedName>
</protein>
<evidence type="ECO:0000313" key="2">
    <source>
        <dbReference type="Proteomes" id="UP000534783"/>
    </source>
</evidence>
<dbReference type="Proteomes" id="UP000534783">
    <property type="component" value="Unassembled WGS sequence"/>
</dbReference>
<dbReference type="EMBL" id="VTOW01000001">
    <property type="protein sequence ID" value="NKE70123.1"/>
    <property type="molecule type" value="Genomic_DNA"/>
</dbReference>
<dbReference type="RefSeq" id="WP_168058386.1">
    <property type="nucleotide sequence ID" value="NZ_VTOW01000001.1"/>
</dbReference>
<evidence type="ECO:0000313" key="1">
    <source>
        <dbReference type="EMBL" id="NKE70123.1"/>
    </source>
</evidence>
<keyword evidence="2" id="KW-1185">Reference proteome</keyword>